<dbReference type="EMBL" id="JAAAXX010000001">
    <property type="protein sequence ID" value="KAF2393852.1"/>
    <property type="molecule type" value="Genomic_DNA"/>
</dbReference>
<keyword evidence="1" id="KW-0812">Transmembrane</keyword>
<name>A0A6L5C129_9PSED</name>
<accession>A0A6L5C129</accession>
<comment type="caution">
    <text evidence="3">The sequence shown here is derived from an EMBL/GenBank/DDBJ whole genome shotgun (WGS) entry which is preliminary data.</text>
</comment>
<feature type="transmembrane region" description="Helical" evidence="1">
    <location>
        <begin position="91"/>
        <end position="112"/>
    </location>
</feature>
<evidence type="ECO:0000313" key="3">
    <source>
        <dbReference type="EMBL" id="KAF2393852.1"/>
    </source>
</evidence>
<dbReference type="GO" id="GO:0080120">
    <property type="term" value="P:CAAX-box protein maturation"/>
    <property type="evidence" value="ECO:0007669"/>
    <property type="project" value="UniProtKB-ARBA"/>
</dbReference>
<dbReference type="Proteomes" id="UP000475265">
    <property type="component" value="Unassembled WGS sequence"/>
</dbReference>
<dbReference type="Pfam" id="PF02517">
    <property type="entry name" value="Rce1-like"/>
    <property type="match status" value="1"/>
</dbReference>
<feature type="transmembrane region" description="Helical" evidence="1">
    <location>
        <begin position="272"/>
        <end position="292"/>
    </location>
</feature>
<keyword evidence="1" id="KW-1133">Transmembrane helix</keyword>
<sequence length="304" mass="33463">MLAKAVCQPTQMLDDTTRSRASPLPQGITSHCKIYWYKDSNMPALPWLYLALLSIGYALALIYGHLGWLAAISVALLLFAGFAVRQQKVPVARYLGHGLFIVLALALAMHWLPGFYNGRAIDPQRFTDDAVPFSMYLNQDKPLIGFWLLLVCPWIVGRRSLRLSIYATALALTLSIVLALGGALLLGVISWAPKWPDQAWLWVLNNLLLVTLVEEALFRGYIQGGLSRRFQHLPYGENLALLLASLLFGLVHLGAGWQWVLLASLAGVGYGLAYRFGGLGAAIATHFGLNLLHFGLFTYPMLAG</sequence>
<feature type="transmembrane region" description="Helical" evidence="1">
    <location>
        <begin position="44"/>
        <end position="62"/>
    </location>
</feature>
<dbReference type="InterPro" id="IPR003675">
    <property type="entry name" value="Rce1/LyrA-like_dom"/>
</dbReference>
<organism evidence="3 4">
    <name type="scientific">Pseudomonas frederiksbergensis</name>
    <dbReference type="NCBI Taxonomy" id="104087"/>
    <lineage>
        <taxon>Bacteria</taxon>
        <taxon>Pseudomonadati</taxon>
        <taxon>Pseudomonadota</taxon>
        <taxon>Gammaproteobacteria</taxon>
        <taxon>Pseudomonadales</taxon>
        <taxon>Pseudomonadaceae</taxon>
        <taxon>Pseudomonas</taxon>
    </lineage>
</organism>
<feature type="domain" description="CAAX prenyl protease 2/Lysostaphin resistance protein A-like" evidence="2">
    <location>
        <begin position="198"/>
        <end position="292"/>
    </location>
</feature>
<feature type="transmembrane region" description="Helical" evidence="1">
    <location>
        <begin position="199"/>
        <end position="218"/>
    </location>
</feature>
<dbReference type="GO" id="GO:0004175">
    <property type="term" value="F:endopeptidase activity"/>
    <property type="evidence" value="ECO:0007669"/>
    <property type="project" value="UniProtKB-ARBA"/>
</dbReference>
<keyword evidence="1" id="KW-0472">Membrane</keyword>
<proteinExistence type="predicted"/>
<gene>
    <name evidence="3" type="ORF">FX983_01822</name>
</gene>
<feature type="transmembrane region" description="Helical" evidence="1">
    <location>
        <begin position="239"/>
        <end position="260"/>
    </location>
</feature>
<feature type="transmembrane region" description="Helical" evidence="1">
    <location>
        <begin position="68"/>
        <end position="84"/>
    </location>
</feature>
<protein>
    <recommendedName>
        <fullName evidence="2">CAAX prenyl protease 2/Lysostaphin resistance protein A-like domain-containing protein</fullName>
    </recommendedName>
</protein>
<evidence type="ECO:0000313" key="4">
    <source>
        <dbReference type="Proteomes" id="UP000475265"/>
    </source>
</evidence>
<evidence type="ECO:0000256" key="1">
    <source>
        <dbReference type="SAM" id="Phobius"/>
    </source>
</evidence>
<feature type="transmembrane region" description="Helical" evidence="1">
    <location>
        <begin position="142"/>
        <end position="157"/>
    </location>
</feature>
<evidence type="ECO:0000259" key="2">
    <source>
        <dbReference type="Pfam" id="PF02517"/>
    </source>
</evidence>
<feature type="transmembrane region" description="Helical" evidence="1">
    <location>
        <begin position="169"/>
        <end position="193"/>
    </location>
</feature>
<reference evidence="3 4" key="1">
    <citation type="submission" date="2019-12" db="EMBL/GenBank/DDBJ databases">
        <title>Endophytic bacteria associated with Panax ginseng seedlings.</title>
        <authorList>
            <person name="Park J.M."/>
            <person name="Shin R."/>
            <person name="Jo S.H."/>
        </authorList>
    </citation>
    <scope>NUCLEOTIDE SEQUENCE [LARGE SCALE GENOMIC DNA]</scope>
    <source>
        <strain evidence="3 4">PgKB32</strain>
    </source>
</reference>
<dbReference type="AlphaFoldDB" id="A0A6L5C129"/>